<dbReference type="SUPFAM" id="SSF52540">
    <property type="entry name" value="P-loop containing nucleoside triphosphate hydrolases"/>
    <property type="match status" value="1"/>
</dbReference>
<evidence type="ECO:0000256" key="6">
    <source>
        <dbReference type="ARBA" id="ARBA00022741"/>
    </source>
</evidence>
<dbReference type="PANTHER" id="PTHR43134">
    <property type="entry name" value="SIGNAL RECOGNITION PARTICLE RECEPTOR SUBUNIT ALPHA"/>
    <property type="match status" value="1"/>
</dbReference>
<dbReference type="PANTHER" id="PTHR43134:SF3">
    <property type="entry name" value="FLAGELLAR BIOSYNTHESIS PROTEIN FLHF"/>
    <property type="match status" value="1"/>
</dbReference>
<dbReference type="Pfam" id="PF00448">
    <property type="entry name" value="SRP54"/>
    <property type="match status" value="1"/>
</dbReference>
<evidence type="ECO:0000256" key="14">
    <source>
        <dbReference type="SAM" id="Coils"/>
    </source>
</evidence>
<keyword evidence="10" id="KW-0472">Membrane</keyword>
<dbReference type="GO" id="GO:0006614">
    <property type="term" value="P:SRP-dependent cotranslational protein targeting to membrane"/>
    <property type="evidence" value="ECO:0007669"/>
    <property type="project" value="UniProtKB-UniRule"/>
</dbReference>
<dbReference type="GO" id="GO:0015031">
    <property type="term" value="P:protein transport"/>
    <property type="evidence" value="ECO:0007669"/>
    <property type="project" value="UniProtKB-KW"/>
</dbReference>
<evidence type="ECO:0000256" key="11">
    <source>
        <dbReference type="ARBA" id="ARBA00023225"/>
    </source>
</evidence>
<evidence type="ECO:0000256" key="9">
    <source>
        <dbReference type="ARBA" id="ARBA00023134"/>
    </source>
</evidence>
<evidence type="ECO:0000259" key="15">
    <source>
        <dbReference type="SMART" id="SM00382"/>
    </source>
</evidence>
<keyword evidence="17" id="KW-0966">Cell projection</keyword>
<dbReference type="InterPro" id="IPR003593">
    <property type="entry name" value="AAA+_ATPase"/>
</dbReference>
<keyword evidence="14" id="KW-0175">Coiled coil</keyword>
<dbReference type="FunFam" id="3.40.50.300:FF:000695">
    <property type="entry name" value="Flagellar biosynthesis regulator FlhF"/>
    <property type="match status" value="1"/>
</dbReference>
<comment type="subcellular location">
    <subcellularLocation>
        <location evidence="1">Cell membrane</location>
        <topology evidence="1">Peripheral membrane protein</topology>
        <orientation evidence="1">Cytoplasmic side</orientation>
    </subcellularLocation>
</comment>
<feature type="domain" description="AAA+ ATPase" evidence="15">
    <location>
        <begin position="170"/>
        <end position="316"/>
    </location>
</feature>
<keyword evidence="18" id="KW-1185">Reference proteome</keyword>
<dbReference type="Gene3D" id="1.20.120.1380">
    <property type="entry name" value="Flagellar FlhF biosynthesis protein, N domain"/>
    <property type="match status" value="1"/>
</dbReference>
<keyword evidence="5" id="KW-1003">Cell membrane</keyword>
<evidence type="ECO:0000259" key="16">
    <source>
        <dbReference type="SMART" id="SM00962"/>
    </source>
</evidence>
<dbReference type="SMART" id="SM00962">
    <property type="entry name" value="SRP54"/>
    <property type="match status" value="1"/>
</dbReference>
<dbReference type="GO" id="GO:0044781">
    <property type="term" value="P:bacterial-type flagellum organization"/>
    <property type="evidence" value="ECO:0007669"/>
    <property type="project" value="UniProtKB-UniRule"/>
</dbReference>
<keyword evidence="7" id="KW-1005">Bacterial flagellum biogenesis</keyword>
<gene>
    <name evidence="17" type="ORF">SAMN05660235_01426</name>
</gene>
<feature type="domain" description="SRP54-type proteins GTP-binding" evidence="16">
    <location>
        <begin position="171"/>
        <end position="362"/>
    </location>
</feature>
<dbReference type="RefSeq" id="WP_093689451.1">
    <property type="nucleotide sequence ID" value="NZ_FNBU01000009.1"/>
</dbReference>
<evidence type="ECO:0000256" key="3">
    <source>
        <dbReference type="ARBA" id="ARBA00014919"/>
    </source>
</evidence>
<dbReference type="InterPro" id="IPR047040">
    <property type="entry name" value="FlhF__GTPase_dom"/>
</dbReference>
<evidence type="ECO:0000256" key="10">
    <source>
        <dbReference type="ARBA" id="ARBA00023136"/>
    </source>
</evidence>
<dbReference type="NCBIfam" id="TIGR03499">
    <property type="entry name" value="FlhF"/>
    <property type="match status" value="1"/>
</dbReference>
<dbReference type="GO" id="GO:0005886">
    <property type="term" value="C:plasma membrane"/>
    <property type="evidence" value="ECO:0007669"/>
    <property type="project" value="UniProtKB-SubCell"/>
</dbReference>
<comment type="function">
    <text evidence="12">Necessary for flagellar biosynthesis. May be involved in translocation of the flagellum.</text>
</comment>
<evidence type="ECO:0000256" key="1">
    <source>
        <dbReference type="ARBA" id="ARBA00004413"/>
    </source>
</evidence>
<dbReference type="InterPro" id="IPR000897">
    <property type="entry name" value="SRP54_GTPase_dom"/>
</dbReference>
<evidence type="ECO:0000256" key="7">
    <source>
        <dbReference type="ARBA" id="ARBA00022795"/>
    </source>
</evidence>
<feature type="coiled-coil region" evidence="14">
    <location>
        <begin position="80"/>
        <end position="107"/>
    </location>
</feature>
<dbReference type="EMBL" id="FNBU01000009">
    <property type="protein sequence ID" value="SDF39342.1"/>
    <property type="molecule type" value="Genomic_DNA"/>
</dbReference>
<dbReference type="InterPro" id="IPR020006">
    <property type="entry name" value="FlhF"/>
</dbReference>
<keyword evidence="6" id="KW-0547">Nucleotide-binding</keyword>
<evidence type="ECO:0000256" key="8">
    <source>
        <dbReference type="ARBA" id="ARBA00022927"/>
    </source>
</evidence>
<dbReference type="InterPro" id="IPR027417">
    <property type="entry name" value="P-loop_NTPase"/>
</dbReference>
<name>A0A1G7KQ33_9FIRM</name>
<dbReference type="GO" id="GO:0003924">
    <property type="term" value="F:GTPase activity"/>
    <property type="evidence" value="ECO:0007669"/>
    <property type="project" value="UniProtKB-UniRule"/>
</dbReference>
<comment type="similarity">
    <text evidence="2">Belongs to the GTP-binding SRP family.</text>
</comment>
<dbReference type="Proteomes" id="UP000243333">
    <property type="component" value="Unassembled WGS sequence"/>
</dbReference>
<keyword evidence="17" id="KW-0282">Flagellum</keyword>
<keyword evidence="9" id="KW-0342">GTP-binding</keyword>
<dbReference type="GO" id="GO:0005047">
    <property type="term" value="F:signal recognition particle binding"/>
    <property type="evidence" value="ECO:0007669"/>
    <property type="project" value="TreeGrafter"/>
</dbReference>
<proteinExistence type="inferred from homology"/>
<dbReference type="CDD" id="cd17873">
    <property type="entry name" value="FlhF"/>
    <property type="match status" value="1"/>
</dbReference>
<evidence type="ECO:0000256" key="2">
    <source>
        <dbReference type="ARBA" id="ARBA00008531"/>
    </source>
</evidence>
<dbReference type="Gene3D" id="3.40.50.300">
    <property type="entry name" value="P-loop containing nucleotide triphosphate hydrolases"/>
    <property type="match status" value="1"/>
</dbReference>
<keyword evidence="17" id="KW-0969">Cilium</keyword>
<evidence type="ECO:0000256" key="4">
    <source>
        <dbReference type="ARBA" id="ARBA00022448"/>
    </source>
</evidence>
<sequence>MKVKLYTASTINDAMAQVKSDLGRDAVILHTRKFRKGGFLGFFGKEMVEVMAAVDTPPVGSAALAKPTLVRPSVEDEAKVASMQLELANMRKLLEQLVSKIPQQEQRLSSLYQLLVKNDVEPDIARNLVQGLPDDNSIIGAASPIVRQLLFDRLCNYFQKVEGITIPQNGTKVVALIGPTGVGKTTTIAKLAANFALRDGYKVALITADTYRIAAVEQLKTYADIIGIPIEIVYTPDEMKAALYRHRDKHLVLIDTAGRSPNNQYQLAELQALLSVDPYIDTHLVLSTTTKYKDALELVKKFSVCSPQKFLFTKIDEASNLGTVLNLLYQFPTKLSYVTSGQNVPDDIELANPSKLVNLILRD</sequence>
<keyword evidence="8" id="KW-0653">Protein transport</keyword>
<evidence type="ECO:0000256" key="12">
    <source>
        <dbReference type="ARBA" id="ARBA00025337"/>
    </source>
</evidence>
<evidence type="ECO:0000256" key="13">
    <source>
        <dbReference type="NCBIfam" id="TIGR03499"/>
    </source>
</evidence>
<organism evidence="17 18">
    <name type="scientific">Sporolituus thermophilus DSM 23256</name>
    <dbReference type="NCBI Taxonomy" id="1123285"/>
    <lineage>
        <taxon>Bacteria</taxon>
        <taxon>Bacillati</taxon>
        <taxon>Bacillota</taxon>
        <taxon>Negativicutes</taxon>
        <taxon>Selenomonadales</taxon>
        <taxon>Sporomusaceae</taxon>
        <taxon>Sporolituus</taxon>
    </lineage>
</organism>
<protein>
    <recommendedName>
        <fullName evidence="3 13">Flagellar biosynthesis protein FlhF</fullName>
    </recommendedName>
</protein>
<dbReference type="AlphaFoldDB" id="A0A1G7KQ33"/>
<keyword evidence="11" id="KW-1006">Bacterial flagellum protein export</keyword>
<reference evidence="18" key="1">
    <citation type="submission" date="2016-10" db="EMBL/GenBank/DDBJ databases">
        <authorList>
            <person name="Varghese N."/>
            <person name="Submissions S."/>
        </authorList>
    </citation>
    <scope>NUCLEOTIDE SEQUENCE [LARGE SCALE GENOMIC DNA]</scope>
    <source>
        <strain evidence="18">DSM 23256</strain>
    </source>
</reference>
<dbReference type="GO" id="GO:0005525">
    <property type="term" value="F:GTP binding"/>
    <property type="evidence" value="ECO:0007669"/>
    <property type="project" value="UniProtKB-UniRule"/>
</dbReference>
<evidence type="ECO:0000313" key="18">
    <source>
        <dbReference type="Proteomes" id="UP000243333"/>
    </source>
</evidence>
<evidence type="ECO:0000313" key="17">
    <source>
        <dbReference type="EMBL" id="SDF39342.1"/>
    </source>
</evidence>
<dbReference type="SMART" id="SM00382">
    <property type="entry name" value="AAA"/>
    <property type="match status" value="1"/>
</dbReference>
<dbReference type="OrthoDB" id="9778554at2"/>
<keyword evidence="4" id="KW-0813">Transport</keyword>
<dbReference type="STRING" id="1123285.SAMN05660235_01426"/>
<accession>A0A1G7KQ33</accession>
<evidence type="ECO:0000256" key="5">
    <source>
        <dbReference type="ARBA" id="ARBA00022475"/>
    </source>
</evidence>